<reference evidence="6 7" key="1">
    <citation type="submission" date="2016-10" db="EMBL/GenBank/DDBJ databases">
        <authorList>
            <person name="de Groot N.N."/>
        </authorList>
    </citation>
    <scope>NUCLEOTIDE SEQUENCE [LARGE SCALE GENOMIC DNA]</scope>
    <source>
        <strain evidence="6 7">CGMCC 1.10434</strain>
    </source>
</reference>
<dbReference type="EMBL" id="FODJ01000010">
    <property type="protein sequence ID" value="SEO62992.1"/>
    <property type="molecule type" value="Genomic_DNA"/>
</dbReference>
<dbReference type="Pfam" id="PF01041">
    <property type="entry name" value="DegT_DnrJ_EryC1"/>
    <property type="match status" value="1"/>
</dbReference>
<dbReference type="InterPro" id="IPR015424">
    <property type="entry name" value="PyrdxlP-dep_Trfase"/>
</dbReference>
<keyword evidence="1 4" id="KW-0663">Pyridoxal phosphate</keyword>
<dbReference type="OrthoDB" id="9810913at2"/>
<comment type="similarity">
    <text evidence="2 5">Belongs to the DegT/DnrJ/EryC1 family.</text>
</comment>
<name>A0A1H8R9E7_9BACI</name>
<dbReference type="PANTHER" id="PTHR30244">
    <property type="entry name" value="TRANSAMINASE"/>
    <property type="match status" value="1"/>
</dbReference>
<feature type="modified residue" description="N6-(pyridoxal phosphate)lysine" evidence="4">
    <location>
        <position position="185"/>
    </location>
</feature>
<sequence length="367" mass="40569">MIELLNLQKQYATIEGELIDSFTNVLKSGQYILGPYVQQLELEIAKKIGVKEAIGVASGTDALILTLSAYNIGAGDEVITTPFTFIATAEAIAQVGATPIFVDIDPTTGLIDVSKIEQAITERTKAIIPVHIFGQPADMDEINHIATTHNLVVIEDACQAFGATYVNKYAGNLANAGCFSFFPTKNLGGIGDGGIITTNDQALAKKIRVLRVHGSAKKYFHDELGFNSRLDAVQAAIILVSLQHIDSWNKTRRDLASNYIEAIDKIEQIDAIIEKEDRKHVYHLFSIRSKQRNHIMQFLAESGIRTAVYYPCCLHLQPAFKYLGHQVGHFPNAEQLSNEIFSIPLHPFLTTKEQNVILHALRKSVKK</sequence>
<dbReference type="Gene3D" id="3.90.1150.10">
    <property type="entry name" value="Aspartate Aminotransferase, domain 1"/>
    <property type="match status" value="1"/>
</dbReference>
<evidence type="ECO:0000313" key="7">
    <source>
        <dbReference type="Proteomes" id="UP000199300"/>
    </source>
</evidence>
<dbReference type="SUPFAM" id="SSF53383">
    <property type="entry name" value="PLP-dependent transferases"/>
    <property type="match status" value="1"/>
</dbReference>
<dbReference type="Gene3D" id="3.40.640.10">
    <property type="entry name" value="Type I PLP-dependent aspartate aminotransferase-like (Major domain)"/>
    <property type="match status" value="1"/>
</dbReference>
<feature type="active site" description="Proton acceptor" evidence="3">
    <location>
        <position position="185"/>
    </location>
</feature>
<dbReference type="CDD" id="cd00616">
    <property type="entry name" value="AHBA_syn"/>
    <property type="match status" value="1"/>
</dbReference>
<dbReference type="FunFam" id="3.40.640.10:FF:000089">
    <property type="entry name" value="Aminotransferase, DegT/DnrJ/EryC1/StrS family"/>
    <property type="match status" value="1"/>
</dbReference>
<dbReference type="PIRSF" id="PIRSF000390">
    <property type="entry name" value="PLP_StrS"/>
    <property type="match status" value="1"/>
</dbReference>
<organism evidence="6 7">
    <name type="scientific">Amphibacillus marinus</name>
    <dbReference type="NCBI Taxonomy" id="872970"/>
    <lineage>
        <taxon>Bacteria</taxon>
        <taxon>Bacillati</taxon>
        <taxon>Bacillota</taxon>
        <taxon>Bacilli</taxon>
        <taxon>Bacillales</taxon>
        <taxon>Bacillaceae</taxon>
        <taxon>Amphibacillus</taxon>
    </lineage>
</organism>
<evidence type="ECO:0000256" key="2">
    <source>
        <dbReference type="ARBA" id="ARBA00037999"/>
    </source>
</evidence>
<dbReference type="GO" id="GO:0000271">
    <property type="term" value="P:polysaccharide biosynthetic process"/>
    <property type="evidence" value="ECO:0007669"/>
    <property type="project" value="TreeGrafter"/>
</dbReference>
<evidence type="ECO:0000313" key="6">
    <source>
        <dbReference type="EMBL" id="SEO62992.1"/>
    </source>
</evidence>
<gene>
    <name evidence="6" type="ORF">SAMN04488134_1104</name>
</gene>
<dbReference type="RefSeq" id="WP_091499001.1">
    <property type="nucleotide sequence ID" value="NZ_FODJ01000010.1"/>
</dbReference>
<dbReference type="InterPro" id="IPR015421">
    <property type="entry name" value="PyrdxlP-dep_Trfase_major"/>
</dbReference>
<dbReference type="InterPro" id="IPR015422">
    <property type="entry name" value="PyrdxlP-dep_Trfase_small"/>
</dbReference>
<dbReference type="STRING" id="872970.SAMN04488134_1104"/>
<dbReference type="PANTHER" id="PTHR30244:SF36">
    <property type="entry name" value="3-OXO-GLUCOSE-6-PHOSPHATE:GLUTAMATE AMINOTRANSFERASE"/>
    <property type="match status" value="1"/>
</dbReference>
<evidence type="ECO:0000256" key="4">
    <source>
        <dbReference type="PIRSR" id="PIRSR000390-2"/>
    </source>
</evidence>
<keyword evidence="7" id="KW-1185">Reference proteome</keyword>
<evidence type="ECO:0000256" key="3">
    <source>
        <dbReference type="PIRSR" id="PIRSR000390-1"/>
    </source>
</evidence>
<dbReference type="GO" id="GO:0030170">
    <property type="term" value="F:pyridoxal phosphate binding"/>
    <property type="evidence" value="ECO:0007669"/>
    <property type="project" value="UniProtKB-ARBA"/>
</dbReference>
<protein>
    <submittedName>
        <fullName evidence="6">dTDP-4-amino-4,6-dideoxygalactose transaminase</fullName>
    </submittedName>
</protein>
<proteinExistence type="inferred from homology"/>
<dbReference type="Proteomes" id="UP000199300">
    <property type="component" value="Unassembled WGS sequence"/>
</dbReference>
<dbReference type="AlphaFoldDB" id="A0A1H8R9E7"/>
<dbReference type="InterPro" id="IPR000653">
    <property type="entry name" value="DegT/StrS_aminotransferase"/>
</dbReference>
<dbReference type="GO" id="GO:0008483">
    <property type="term" value="F:transaminase activity"/>
    <property type="evidence" value="ECO:0007669"/>
    <property type="project" value="TreeGrafter"/>
</dbReference>
<evidence type="ECO:0000256" key="1">
    <source>
        <dbReference type="ARBA" id="ARBA00022898"/>
    </source>
</evidence>
<evidence type="ECO:0000256" key="5">
    <source>
        <dbReference type="RuleBase" id="RU004508"/>
    </source>
</evidence>
<accession>A0A1H8R9E7</accession>